<keyword evidence="1" id="KW-0812">Transmembrane</keyword>
<evidence type="ECO:0000313" key="3">
    <source>
        <dbReference type="Proteomes" id="UP000581688"/>
    </source>
</evidence>
<comment type="caution">
    <text evidence="2">The sequence shown here is derived from an EMBL/GenBank/DDBJ whole genome shotgun (WGS) entry which is preliminary data.</text>
</comment>
<sequence>MSGMAIVMMLLSMVLIWGGLGASIYNAVKSSKE</sequence>
<organism evidence="2 3">
    <name type="scientific">Salirhabdus euzebyi</name>
    <dbReference type="NCBI Taxonomy" id="394506"/>
    <lineage>
        <taxon>Bacteria</taxon>
        <taxon>Bacillati</taxon>
        <taxon>Bacillota</taxon>
        <taxon>Bacilli</taxon>
        <taxon>Bacillales</taxon>
        <taxon>Bacillaceae</taxon>
        <taxon>Salirhabdus</taxon>
    </lineage>
</organism>
<evidence type="ECO:0000256" key="1">
    <source>
        <dbReference type="SAM" id="Phobius"/>
    </source>
</evidence>
<dbReference type="AlphaFoldDB" id="A0A841Q4S7"/>
<gene>
    <name evidence="2" type="ORF">HNQ94_001898</name>
</gene>
<keyword evidence="1" id="KW-1133">Transmembrane helix</keyword>
<evidence type="ECO:0000313" key="2">
    <source>
        <dbReference type="EMBL" id="MBB6453449.1"/>
    </source>
</evidence>
<evidence type="ECO:0008006" key="4">
    <source>
        <dbReference type="Google" id="ProtNLM"/>
    </source>
</evidence>
<keyword evidence="1" id="KW-0472">Membrane</keyword>
<feature type="transmembrane region" description="Helical" evidence="1">
    <location>
        <begin position="6"/>
        <end position="28"/>
    </location>
</feature>
<keyword evidence="3" id="KW-1185">Reference proteome</keyword>
<protein>
    <recommendedName>
        <fullName evidence="4">Methionine/alanine importer small subunit</fullName>
    </recommendedName>
</protein>
<dbReference type="EMBL" id="JACHGH010000005">
    <property type="protein sequence ID" value="MBB6453449.1"/>
    <property type="molecule type" value="Genomic_DNA"/>
</dbReference>
<dbReference type="Proteomes" id="UP000581688">
    <property type="component" value="Unassembled WGS sequence"/>
</dbReference>
<reference evidence="2 3" key="1">
    <citation type="submission" date="2020-08" db="EMBL/GenBank/DDBJ databases">
        <title>Genomic Encyclopedia of Type Strains, Phase IV (KMG-IV): sequencing the most valuable type-strain genomes for metagenomic binning, comparative biology and taxonomic classification.</title>
        <authorList>
            <person name="Goeker M."/>
        </authorList>
    </citation>
    <scope>NUCLEOTIDE SEQUENCE [LARGE SCALE GENOMIC DNA]</scope>
    <source>
        <strain evidence="2 3">DSM 19612</strain>
    </source>
</reference>
<accession>A0A841Q4S7</accession>
<dbReference type="RefSeq" id="WP_174496191.1">
    <property type="nucleotide sequence ID" value="NZ_CADDWK010000006.1"/>
</dbReference>
<name>A0A841Q4S7_9BACI</name>
<dbReference type="Pfam" id="PF16951">
    <property type="entry name" value="MaAIMP_sms"/>
    <property type="match status" value="1"/>
</dbReference>
<dbReference type="NCBIfam" id="NF033493">
    <property type="entry name" value="MetS_like_NSS"/>
    <property type="match status" value="1"/>
</dbReference>
<proteinExistence type="predicted"/>
<dbReference type="InterPro" id="IPR031596">
    <property type="entry name" value="MaAIMP_sms"/>
</dbReference>